<organism evidence="1 2">
    <name type="scientific">Ottowia beijingensis</name>
    <dbReference type="NCBI Taxonomy" id="1207057"/>
    <lineage>
        <taxon>Bacteria</taxon>
        <taxon>Pseudomonadati</taxon>
        <taxon>Pseudomonadota</taxon>
        <taxon>Betaproteobacteria</taxon>
        <taxon>Burkholderiales</taxon>
        <taxon>Comamonadaceae</taxon>
        <taxon>Ottowia</taxon>
    </lineage>
</organism>
<comment type="caution">
    <text evidence="1">The sequence shown here is derived from an EMBL/GenBank/DDBJ whole genome shotgun (WGS) entry which is preliminary data.</text>
</comment>
<evidence type="ECO:0000313" key="1">
    <source>
        <dbReference type="EMBL" id="NZA01194.1"/>
    </source>
</evidence>
<dbReference type="RefSeq" id="WP_180549694.1">
    <property type="nucleotide sequence ID" value="NZ_JACCKX010000001.1"/>
</dbReference>
<proteinExistence type="predicted"/>
<name>A0A853ITU0_9BURK</name>
<reference evidence="1 2" key="1">
    <citation type="submission" date="2020-07" db="EMBL/GenBank/DDBJ databases">
        <authorList>
            <person name="Maaloum M."/>
        </authorList>
    </citation>
    <scope>NUCLEOTIDE SEQUENCE [LARGE SCALE GENOMIC DNA]</scope>
    <source>
        <strain evidence="1 2">GCS-AN-3</strain>
    </source>
</reference>
<dbReference type="AlphaFoldDB" id="A0A853ITU0"/>
<protein>
    <submittedName>
        <fullName evidence="1">Type II toxin-antitoxin system RelE/ParE family toxin</fullName>
    </submittedName>
</protein>
<dbReference type="EMBL" id="JACCKX010000001">
    <property type="protein sequence ID" value="NZA01194.1"/>
    <property type="molecule type" value="Genomic_DNA"/>
</dbReference>
<dbReference type="Pfam" id="PF05973">
    <property type="entry name" value="Gp49"/>
    <property type="match status" value="1"/>
</dbReference>
<sequence length="109" mass="12379">MKPIEFRATALDDLRAFPPSAMRDAGYQLDKVQHGLQPDDAKPMPSIGAGAMELRVWDEAGTFRVVYVAKLADAVYVLHCFQKKTQQTAQRDIELARRRFKALMKEIQT</sequence>
<evidence type="ECO:0000313" key="2">
    <source>
        <dbReference type="Proteomes" id="UP000589716"/>
    </source>
</evidence>
<gene>
    <name evidence="1" type="ORF">H0I39_04385</name>
</gene>
<keyword evidence="2" id="KW-1185">Reference proteome</keyword>
<dbReference type="Proteomes" id="UP000589716">
    <property type="component" value="Unassembled WGS sequence"/>
</dbReference>
<dbReference type="InterPro" id="IPR009241">
    <property type="entry name" value="HigB-like"/>
</dbReference>
<accession>A0A853ITU0</accession>